<dbReference type="Proteomes" id="UP000509367">
    <property type="component" value="Chromosome"/>
</dbReference>
<gene>
    <name evidence="2" type="ORF">HTY61_11895</name>
</gene>
<evidence type="ECO:0008006" key="4">
    <source>
        <dbReference type="Google" id="ProtNLM"/>
    </source>
</evidence>
<feature type="transmembrane region" description="Helical" evidence="1">
    <location>
        <begin position="96"/>
        <end position="114"/>
    </location>
</feature>
<feature type="transmembrane region" description="Helical" evidence="1">
    <location>
        <begin position="120"/>
        <end position="136"/>
    </location>
</feature>
<keyword evidence="1" id="KW-0812">Transmembrane</keyword>
<feature type="transmembrane region" description="Helical" evidence="1">
    <location>
        <begin position="145"/>
        <end position="163"/>
    </location>
</feature>
<dbReference type="AlphaFoldDB" id="A0A6N1VHC8"/>
<dbReference type="EMBL" id="CP054836">
    <property type="protein sequence ID" value="QKV19105.1"/>
    <property type="molecule type" value="Genomic_DNA"/>
</dbReference>
<feature type="transmembrane region" description="Helical" evidence="1">
    <location>
        <begin position="175"/>
        <end position="192"/>
    </location>
</feature>
<proteinExistence type="predicted"/>
<feature type="transmembrane region" description="Helical" evidence="1">
    <location>
        <begin position="12"/>
        <end position="30"/>
    </location>
</feature>
<protein>
    <recommendedName>
        <fullName evidence="4">Tripartite tricarboxylate transporter TctB family protein</fullName>
    </recommendedName>
</protein>
<reference evidence="2 3" key="1">
    <citation type="submission" date="2020-06" db="EMBL/GenBank/DDBJ databases">
        <title>Oricola thermophila sp. nov. isolated from a tidal sediments.</title>
        <authorList>
            <person name="Kwon K.K."/>
            <person name="Yang S.-H."/>
            <person name="Park M.-J."/>
        </authorList>
    </citation>
    <scope>NUCLEOTIDE SEQUENCE [LARGE SCALE GENOMIC DNA]</scope>
    <source>
        <strain evidence="2 3">MEBiC13590</strain>
    </source>
</reference>
<accession>A0A6N1VHC8</accession>
<dbReference type="RefSeq" id="WP_175276997.1">
    <property type="nucleotide sequence ID" value="NZ_CP054836.1"/>
</dbReference>
<keyword evidence="1" id="KW-0472">Membrane</keyword>
<evidence type="ECO:0000313" key="2">
    <source>
        <dbReference type="EMBL" id="QKV19105.1"/>
    </source>
</evidence>
<dbReference type="KEGG" id="orm:HTY61_11895"/>
<keyword evidence="1" id="KW-1133">Transmembrane helix</keyword>
<keyword evidence="3" id="KW-1185">Reference proteome</keyword>
<feature type="transmembrane region" description="Helical" evidence="1">
    <location>
        <begin position="50"/>
        <end position="75"/>
    </location>
</feature>
<name>A0A6N1VHC8_9HYPH</name>
<evidence type="ECO:0000256" key="1">
    <source>
        <dbReference type="SAM" id="Phobius"/>
    </source>
</evidence>
<sequence length="258" mass="28783">MNERTRLRQQDFWTALTLIAVSGFFLFKTSEIPFFQANAAGVESGRWYNSAALVPYGIFAAILLLGVMLLVTAIRQGGTPDAGQFRSVVAWMRSDSVQRMAAGALVMLAYIFALVPRVDFILSSALVLLALIYGFHETRLRATRIALLVVLVPSVYALAAHLPRSEWNAHHDDDWLTLAAFVALTLVMYVEIRRAGRRPDAYLKIAPVIAVAVPILLIIAMAFGFRQNVPNRTGLVFQKIEYHYYVTIKPWLAGKDGR</sequence>
<feature type="transmembrane region" description="Helical" evidence="1">
    <location>
        <begin position="204"/>
        <end position="225"/>
    </location>
</feature>
<evidence type="ECO:0000313" key="3">
    <source>
        <dbReference type="Proteomes" id="UP000509367"/>
    </source>
</evidence>
<organism evidence="2 3">
    <name type="scientific">Oricola thermophila</name>
    <dbReference type="NCBI Taxonomy" id="2742145"/>
    <lineage>
        <taxon>Bacteria</taxon>
        <taxon>Pseudomonadati</taxon>
        <taxon>Pseudomonadota</taxon>
        <taxon>Alphaproteobacteria</taxon>
        <taxon>Hyphomicrobiales</taxon>
        <taxon>Ahrensiaceae</taxon>
        <taxon>Oricola</taxon>
    </lineage>
</organism>